<dbReference type="InterPro" id="IPR023346">
    <property type="entry name" value="Lysozyme-like_dom_sf"/>
</dbReference>
<dbReference type="InterPro" id="IPR001264">
    <property type="entry name" value="Glyco_trans_51"/>
</dbReference>
<gene>
    <name evidence="3" type="ORF">SAMN05660991_01460</name>
</gene>
<dbReference type="SUPFAM" id="SSF53955">
    <property type="entry name" value="Lysozyme-like"/>
    <property type="match status" value="1"/>
</dbReference>
<evidence type="ECO:0000259" key="2">
    <source>
        <dbReference type="Pfam" id="PF00912"/>
    </source>
</evidence>
<dbReference type="InterPro" id="IPR036950">
    <property type="entry name" value="PBP_transglycosylase"/>
</dbReference>
<evidence type="ECO:0000313" key="4">
    <source>
        <dbReference type="Proteomes" id="UP000198960"/>
    </source>
</evidence>
<dbReference type="GO" id="GO:0008955">
    <property type="term" value="F:peptidoglycan glycosyltransferase activity"/>
    <property type="evidence" value="ECO:0007669"/>
    <property type="project" value="TreeGrafter"/>
</dbReference>
<dbReference type="GO" id="GO:0009252">
    <property type="term" value="P:peptidoglycan biosynthetic process"/>
    <property type="evidence" value="ECO:0007669"/>
    <property type="project" value="TreeGrafter"/>
</dbReference>
<dbReference type="GO" id="GO:0030288">
    <property type="term" value="C:outer membrane-bounded periplasmic space"/>
    <property type="evidence" value="ECO:0007669"/>
    <property type="project" value="TreeGrafter"/>
</dbReference>
<dbReference type="InterPro" id="IPR050396">
    <property type="entry name" value="Glycosyltr_51/Transpeptidase"/>
</dbReference>
<keyword evidence="4" id="KW-1185">Reference proteome</keyword>
<dbReference type="PANTHER" id="PTHR32282">
    <property type="entry name" value="BINDING PROTEIN TRANSPEPTIDASE, PUTATIVE-RELATED"/>
    <property type="match status" value="1"/>
</dbReference>
<evidence type="ECO:0000313" key="3">
    <source>
        <dbReference type="EMBL" id="SEO72076.1"/>
    </source>
</evidence>
<dbReference type="OrthoDB" id="9766909at2"/>
<protein>
    <submittedName>
        <fullName evidence="3">Penicillin-binding protein 1A</fullName>
    </submittedName>
</protein>
<name>A0A1H8S0K5_9ACTN</name>
<dbReference type="EMBL" id="FOEE01000003">
    <property type="protein sequence ID" value="SEO72076.1"/>
    <property type="molecule type" value="Genomic_DNA"/>
</dbReference>
<dbReference type="AlphaFoldDB" id="A0A1H8S0K5"/>
<dbReference type="PANTHER" id="PTHR32282:SF33">
    <property type="entry name" value="PEPTIDOGLYCAN GLYCOSYLTRANSFERASE"/>
    <property type="match status" value="1"/>
</dbReference>
<dbReference type="Gene3D" id="1.10.3810.10">
    <property type="entry name" value="Biosynthetic peptidoglycan transglycosylase-like"/>
    <property type="match status" value="1"/>
</dbReference>
<feature type="domain" description="Glycosyl transferase family 51" evidence="2">
    <location>
        <begin position="70"/>
        <end position="224"/>
    </location>
</feature>
<evidence type="ECO:0000256" key="1">
    <source>
        <dbReference type="ARBA" id="ARBA00022679"/>
    </source>
</evidence>
<keyword evidence="1" id="KW-0808">Transferase</keyword>
<sequence length="248" mass="26228">MDPTLVRPPATSRSRGARLLRRTAAAGVAAALLALVCAAAAWLATPGVGDARERVDALLAAHGAPALEGELPERIARAVLATEDSRFADHPGVDWRGALRAPWGVLTGEDLGGSTLDQQLAKNLYEDGADDAPARLRSVVLAVKLDAHWSKEELLRMYLDTAYFGHGFWGVTAASEGYFGVPPDELSWPQASLLAGLLQAPSAYDPLVHPDRAAARQAHVLDRLVHVGELTRAEADEVGAAPWGLVTG</sequence>
<dbReference type="RefSeq" id="WP_091941583.1">
    <property type="nucleotide sequence ID" value="NZ_FOEE01000003.1"/>
</dbReference>
<proteinExistence type="predicted"/>
<accession>A0A1H8S0K5</accession>
<reference evidence="4" key="1">
    <citation type="submission" date="2016-10" db="EMBL/GenBank/DDBJ databases">
        <authorList>
            <person name="Varghese N."/>
            <person name="Submissions S."/>
        </authorList>
    </citation>
    <scope>NUCLEOTIDE SEQUENCE [LARGE SCALE GENOMIC DNA]</scope>
    <source>
        <strain evidence="4">DSM 45413</strain>
    </source>
</reference>
<dbReference type="Pfam" id="PF00912">
    <property type="entry name" value="Transgly"/>
    <property type="match status" value="1"/>
</dbReference>
<dbReference type="STRING" id="673521.SAMN05660991_01460"/>
<dbReference type="Proteomes" id="UP000198960">
    <property type="component" value="Unassembled WGS sequence"/>
</dbReference>
<organism evidence="3 4">
    <name type="scientific">Trujillonella endophytica</name>
    <dbReference type="NCBI Taxonomy" id="673521"/>
    <lineage>
        <taxon>Bacteria</taxon>
        <taxon>Bacillati</taxon>
        <taxon>Actinomycetota</taxon>
        <taxon>Actinomycetes</taxon>
        <taxon>Geodermatophilales</taxon>
        <taxon>Geodermatophilaceae</taxon>
        <taxon>Trujillonella</taxon>
    </lineage>
</organism>